<evidence type="ECO:0000313" key="1">
    <source>
        <dbReference type="EMBL" id="EYF00489.1"/>
    </source>
</evidence>
<gene>
    <name evidence="1" type="ORF">CAP_0523</name>
</gene>
<keyword evidence="2" id="KW-1185">Reference proteome</keyword>
<dbReference type="AlphaFoldDB" id="A0A017SU57"/>
<dbReference type="EMBL" id="ASRX01000108">
    <property type="protein sequence ID" value="EYF00489.1"/>
    <property type="molecule type" value="Genomic_DNA"/>
</dbReference>
<dbReference type="STRING" id="1192034.CAP_0523"/>
<evidence type="ECO:0000313" key="2">
    <source>
        <dbReference type="Proteomes" id="UP000019678"/>
    </source>
</evidence>
<accession>A0A017SU57</accession>
<dbReference type="Proteomes" id="UP000019678">
    <property type="component" value="Unassembled WGS sequence"/>
</dbReference>
<dbReference type="RefSeq" id="WP_269325006.1">
    <property type="nucleotide sequence ID" value="NZ_ASRX01000108.1"/>
</dbReference>
<sequence length="40" mass="4450">MSVAERCAAPDAAFRKAAFAEQQGWVDQELLQLRDLMDAP</sequence>
<comment type="caution">
    <text evidence="1">The sequence shown here is derived from an EMBL/GenBank/DDBJ whole genome shotgun (WGS) entry which is preliminary data.</text>
</comment>
<reference evidence="1 2" key="1">
    <citation type="submission" date="2013-05" db="EMBL/GenBank/DDBJ databases">
        <title>Genome assembly of Chondromyces apiculatus DSM 436.</title>
        <authorList>
            <person name="Sharma G."/>
            <person name="Khatri I."/>
            <person name="Kaur C."/>
            <person name="Mayilraj S."/>
            <person name="Subramanian S."/>
        </authorList>
    </citation>
    <scope>NUCLEOTIDE SEQUENCE [LARGE SCALE GENOMIC DNA]</scope>
    <source>
        <strain evidence="1 2">DSM 436</strain>
    </source>
</reference>
<protein>
    <submittedName>
        <fullName evidence="1">Uncharacterized protein</fullName>
    </submittedName>
</protein>
<name>A0A017SU57_9BACT</name>
<proteinExistence type="predicted"/>
<organism evidence="1 2">
    <name type="scientific">Chondromyces apiculatus DSM 436</name>
    <dbReference type="NCBI Taxonomy" id="1192034"/>
    <lineage>
        <taxon>Bacteria</taxon>
        <taxon>Pseudomonadati</taxon>
        <taxon>Myxococcota</taxon>
        <taxon>Polyangia</taxon>
        <taxon>Polyangiales</taxon>
        <taxon>Polyangiaceae</taxon>
        <taxon>Chondromyces</taxon>
    </lineage>
</organism>